<comment type="caution">
    <text evidence="1">The sequence shown here is derived from an EMBL/GenBank/DDBJ whole genome shotgun (WGS) entry which is preliminary data.</text>
</comment>
<dbReference type="OrthoDB" id="2360289at2"/>
<organism evidence="1 2">
    <name type="scientific">Listeria booriae</name>
    <dbReference type="NCBI Taxonomy" id="1552123"/>
    <lineage>
        <taxon>Bacteria</taxon>
        <taxon>Bacillati</taxon>
        <taxon>Bacillota</taxon>
        <taxon>Bacilli</taxon>
        <taxon>Bacillales</taxon>
        <taxon>Listeriaceae</taxon>
        <taxon>Listeria</taxon>
    </lineage>
</organism>
<protein>
    <recommendedName>
        <fullName evidence="3">Glucose-6-phosphate 1-dehydrogenase</fullName>
    </recommendedName>
</protein>
<dbReference type="GeneID" id="58716877"/>
<accession>A0A099WEK9</accession>
<dbReference type="InterPro" id="IPR019722">
    <property type="entry name" value="HI_0552_fam"/>
</dbReference>
<dbReference type="AlphaFoldDB" id="A0A099WEK9"/>
<dbReference type="Pfam" id="PF10786">
    <property type="entry name" value="HI_0552"/>
    <property type="match status" value="1"/>
</dbReference>
<reference evidence="1 2" key="1">
    <citation type="submission" date="2014-05" db="EMBL/GenBank/DDBJ databases">
        <title>Novel Listeriaceae from food processing environments.</title>
        <authorList>
            <person name="den Bakker H.C."/>
        </authorList>
    </citation>
    <scope>NUCLEOTIDE SEQUENCE [LARGE SCALE GENOMIC DNA]</scope>
    <source>
        <strain evidence="1 2">FSL A5-0281</strain>
    </source>
</reference>
<dbReference type="eggNOG" id="ENOG50331XM">
    <property type="taxonomic scope" value="Bacteria"/>
</dbReference>
<keyword evidence="2" id="KW-1185">Reference proteome</keyword>
<dbReference type="EMBL" id="JNFA01000011">
    <property type="protein sequence ID" value="KGL42943.1"/>
    <property type="molecule type" value="Genomic_DNA"/>
</dbReference>
<evidence type="ECO:0000313" key="1">
    <source>
        <dbReference type="EMBL" id="KGL42943.1"/>
    </source>
</evidence>
<dbReference type="STRING" id="1552123.EP57_05675"/>
<dbReference type="Proteomes" id="UP000029844">
    <property type="component" value="Unassembled WGS sequence"/>
</dbReference>
<gene>
    <name evidence="1" type="ORF">EP57_05675</name>
</gene>
<proteinExistence type="predicted"/>
<sequence length="221" mass="26657">MQFSDADFALFDRYYFQFRQMKEFQPTLVEGVKAEYKARWDVWKEFAALCQQRTVGFGKPKVESWTNGWQVRSHFWAYYKGVSRQDSASMVAILLNKNNFRIYLEWHAYRSADSVTSYEDHVRWVDYLPEWVRELGIDARQYQVWTSYEDELDNYVCLQDYLENQEVRDRFAELLENSKKWLRIGRIIPRDEAVKCVAMEEIVSDVMRELSYLYSKTESLE</sequence>
<dbReference type="RefSeq" id="WP_036084898.1">
    <property type="nucleotide sequence ID" value="NZ_CBCSHQ010000001.1"/>
</dbReference>
<name>A0A099WEK9_9LIST</name>
<evidence type="ECO:0000313" key="2">
    <source>
        <dbReference type="Proteomes" id="UP000029844"/>
    </source>
</evidence>
<evidence type="ECO:0008006" key="3">
    <source>
        <dbReference type="Google" id="ProtNLM"/>
    </source>
</evidence>